<evidence type="ECO:0000256" key="4">
    <source>
        <dbReference type="ARBA" id="ARBA00023136"/>
    </source>
</evidence>
<feature type="domain" description="G-protein coupled receptors family 1 profile" evidence="6">
    <location>
        <begin position="74"/>
        <end position="319"/>
    </location>
</feature>
<dbReference type="PANTHER" id="PTHR23360:SF29">
    <property type="entry name" value="G_PROTEIN_RECEP_F1_2 DOMAIN-CONTAINING PROTEIN"/>
    <property type="match status" value="1"/>
</dbReference>
<feature type="transmembrane region" description="Helical" evidence="5">
    <location>
        <begin position="266"/>
        <end position="283"/>
    </location>
</feature>
<evidence type="ECO:0000256" key="5">
    <source>
        <dbReference type="SAM" id="Phobius"/>
    </source>
</evidence>
<dbReference type="PROSITE" id="PS50262">
    <property type="entry name" value="G_PROTEIN_RECEP_F1_2"/>
    <property type="match status" value="1"/>
</dbReference>
<dbReference type="EMBL" id="CATQJL010000223">
    <property type="protein sequence ID" value="CAJ0600413.1"/>
    <property type="molecule type" value="Genomic_DNA"/>
</dbReference>
<keyword evidence="4 5" id="KW-0472">Membrane</keyword>
<dbReference type="GO" id="GO:0016020">
    <property type="term" value="C:membrane"/>
    <property type="evidence" value="ECO:0007669"/>
    <property type="project" value="UniProtKB-SubCell"/>
</dbReference>
<feature type="transmembrane region" description="Helical" evidence="5">
    <location>
        <begin position="225"/>
        <end position="246"/>
    </location>
</feature>
<evidence type="ECO:0000256" key="1">
    <source>
        <dbReference type="ARBA" id="ARBA00004370"/>
    </source>
</evidence>
<evidence type="ECO:0000313" key="7">
    <source>
        <dbReference type="EMBL" id="CAJ0600413.1"/>
    </source>
</evidence>
<evidence type="ECO:0000259" key="6">
    <source>
        <dbReference type="PROSITE" id="PS50262"/>
    </source>
</evidence>
<name>A0AA36GYI7_CYLNA</name>
<accession>A0AA36GYI7</accession>
<evidence type="ECO:0000313" key="8">
    <source>
        <dbReference type="Proteomes" id="UP001176961"/>
    </source>
</evidence>
<gene>
    <name evidence="7" type="ORF">CYNAS_LOCUS12396</name>
</gene>
<evidence type="ECO:0000256" key="3">
    <source>
        <dbReference type="ARBA" id="ARBA00022989"/>
    </source>
</evidence>
<dbReference type="InterPro" id="IPR017452">
    <property type="entry name" value="GPCR_Rhodpsn_7TM"/>
</dbReference>
<dbReference type="Proteomes" id="UP001176961">
    <property type="component" value="Unassembled WGS sequence"/>
</dbReference>
<proteinExistence type="predicted"/>
<reference evidence="7" key="1">
    <citation type="submission" date="2023-07" db="EMBL/GenBank/DDBJ databases">
        <authorList>
            <consortium name="CYATHOMIX"/>
        </authorList>
    </citation>
    <scope>NUCLEOTIDE SEQUENCE</scope>
    <source>
        <strain evidence="7">N/A</strain>
    </source>
</reference>
<comment type="caution">
    <text evidence="7">The sequence shown here is derived from an EMBL/GenBank/DDBJ whole genome shotgun (WGS) entry which is preliminary data.</text>
</comment>
<feature type="transmembrane region" description="Helical" evidence="5">
    <location>
        <begin position="61"/>
        <end position="82"/>
    </location>
</feature>
<sequence length="365" mass="41431">MAVLVTDANATTFFDNLPESLITSTLLPAHTLASVTRTTSDDWELLQPSLAELIEQLIPSYLFLFIAGLICSLLTVALLYVLIVSPRMRKESKFLIFLAFGDLSNCMGISLLGIYRYTLFLHCAELKRIPKETSLTCAAKPFVWFRIVGNIWPPLMLVLISFDRLFITWMPLSYNRWGNCTCIFSIVFVLVFCIIGAALAVTHREQPVKFDCGRKAAYSVTFATVIYYFETLGYGAAFLINVVAYIKARSIVTSVVVREQLRRTRVYLAVNILSVLLVIAPNFKSLSIRMLRYIGMSENLFLMINLASLINSSFNIFIYIALYQSFRTEIVYALGMQTFFGKRQGSARSPVFTRRTTKRFTELNQ</sequence>
<feature type="transmembrane region" description="Helical" evidence="5">
    <location>
        <begin position="182"/>
        <end position="201"/>
    </location>
</feature>
<comment type="subcellular location">
    <subcellularLocation>
        <location evidence="1">Membrane</location>
    </subcellularLocation>
</comment>
<keyword evidence="8" id="KW-1185">Reference proteome</keyword>
<dbReference type="Gene3D" id="1.20.1070.10">
    <property type="entry name" value="Rhodopsin 7-helix transmembrane proteins"/>
    <property type="match status" value="1"/>
</dbReference>
<dbReference type="PANTHER" id="PTHR23360">
    <property type="entry name" value="G-PROTEIN COUPLED RECEPTORS FAMILY 1 PROFILE DOMAIN-CONTAINING PROTEIN-RELATED"/>
    <property type="match status" value="1"/>
</dbReference>
<dbReference type="InterPro" id="IPR047130">
    <property type="entry name" value="7TM_GPCR_Srsx_nematod"/>
</dbReference>
<keyword evidence="2 5" id="KW-0812">Transmembrane</keyword>
<dbReference type="AlphaFoldDB" id="A0AA36GYI7"/>
<keyword evidence="3 5" id="KW-1133">Transmembrane helix</keyword>
<protein>
    <recommendedName>
        <fullName evidence="6">G-protein coupled receptors family 1 profile domain-containing protein</fullName>
    </recommendedName>
</protein>
<dbReference type="SUPFAM" id="SSF81321">
    <property type="entry name" value="Family A G protein-coupled receptor-like"/>
    <property type="match status" value="1"/>
</dbReference>
<feature type="transmembrane region" description="Helical" evidence="5">
    <location>
        <begin position="94"/>
        <end position="115"/>
    </location>
</feature>
<evidence type="ECO:0000256" key="2">
    <source>
        <dbReference type="ARBA" id="ARBA00022692"/>
    </source>
</evidence>
<feature type="transmembrane region" description="Helical" evidence="5">
    <location>
        <begin position="303"/>
        <end position="322"/>
    </location>
</feature>
<organism evidence="7 8">
    <name type="scientific">Cylicocyclus nassatus</name>
    <name type="common">Nematode worm</name>
    <dbReference type="NCBI Taxonomy" id="53992"/>
    <lineage>
        <taxon>Eukaryota</taxon>
        <taxon>Metazoa</taxon>
        <taxon>Ecdysozoa</taxon>
        <taxon>Nematoda</taxon>
        <taxon>Chromadorea</taxon>
        <taxon>Rhabditida</taxon>
        <taxon>Rhabditina</taxon>
        <taxon>Rhabditomorpha</taxon>
        <taxon>Strongyloidea</taxon>
        <taxon>Strongylidae</taxon>
        <taxon>Cylicocyclus</taxon>
    </lineage>
</organism>